<proteinExistence type="predicted"/>
<gene>
    <name evidence="2" type="ORF">Scep_019479</name>
</gene>
<dbReference type="EMBL" id="JBBNAG010000008">
    <property type="protein sequence ID" value="KAK9111960.1"/>
    <property type="molecule type" value="Genomic_DNA"/>
</dbReference>
<organism evidence="2 3">
    <name type="scientific">Stephania cephalantha</name>
    <dbReference type="NCBI Taxonomy" id="152367"/>
    <lineage>
        <taxon>Eukaryota</taxon>
        <taxon>Viridiplantae</taxon>
        <taxon>Streptophyta</taxon>
        <taxon>Embryophyta</taxon>
        <taxon>Tracheophyta</taxon>
        <taxon>Spermatophyta</taxon>
        <taxon>Magnoliopsida</taxon>
        <taxon>Ranunculales</taxon>
        <taxon>Menispermaceae</taxon>
        <taxon>Menispermoideae</taxon>
        <taxon>Cissampelideae</taxon>
        <taxon>Stephania</taxon>
    </lineage>
</organism>
<feature type="transmembrane region" description="Helical" evidence="1">
    <location>
        <begin position="92"/>
        <end position="113"/>
    </location>
</feature>
<name>A0AAP0IB91_9MAGN</name>
<evidence type="ECO:0000256" key="1">
    <source>
        <dbReference type="SAM" id="Phobius"/>
    </source>
</evidence>
<sequence>MSHHLQPSLSIPLSLARALDSLFFIFTSNRLRHFSNHRSRTFFTTAPPLPRLFCSRSDHTTESRLPAGRAKRRSAIILDPAARHCFDCRSSFGILIVHVIYVFQILFGVVYWVER</sequence>
<dbReference type="AlphaFoldDB" id="A0AAP0IB91"/>
<keyword evidence="3" id="KW-1185">Reference proteome</keyword>
<protein>
    <submittedName>
        <fullName evidence="2">Uncharacterized protein</fullName>
    </submittedName>
</protein>
<evidence type="ECO:0000313" key="3">
    <source>
        <dbReference type="Proteomes" id="UP001419268"/>
    </source>
</evidence>
<reference evidence="2 3" key="1">
    <citation type="submission" date="2024-01" db="EMBL/GenBank/DDBJ databases">
        <title>Genome assemblies of Stephania.</title>
        <authorList>
            <person name="Yang L."/>
        </authorList>
    </citation>
    <scope>NUCLEOTIDE SEQUENCE [LARGE SCALE GENOMIC DNA]</scope>
    <source>
        <strain evidence="2">JXDWG</strain>
        <tissue evidence="2">Leaf</tissue>
    </source>
</reference>
<evidence type="ECO:0000313" key="2">
    <source>
        <dbReference type="EMBL" id="KAK9111960.1"/>
    </source>
</evidence>
<dbReference type="Proteomes" id="UP001419268">
    <property type="component" value="Unassembled WGS sequence"/>
</dbReference>
<comment type="caution">
    <text evidence="2">The sequence shown here is derived from an EMBL/GenBank/DDBJ whole genome shotgun (WGS) entry which is preliminary data.</text>
</comment>
<keyword evidence="1" id="KW-0472">Membrane</keyword>
<keyword evidence="1" id="KW-1133">Transmembrane helix</keyword>
<keyword evidence="1" id="KW-0812">Transmembrane</keyword>
<accession>A0AAP0IB91</accession>